<comment type="caution">
    <text evidence="2">The sequence shown here is derived from an EMBL/GenBank/DDBJ whole genome shotgun (WGS) entry which is preliminary data.</text>
</comment>
<dbReference type="Proteomes" id="UP000619265">
    <property type="component" value="Unassembled WGS sequence"/>
</dbReference>
<name>A0A833XZI5_JUGRE</name>
<reference evidence="2" key="1">
    <citation type="submission" date="2015-10" db="EMBL/GenBank/DDBJ databases">
        <authorList>
            <person name="Martinez-Garcia P.J."/>
            <person name="Crepeau M.W."/>
            <person name="Puiu D."/>
            <person name="Gonzalez-Ibeas D."/>
            <person name="Whalen J."/>
            <person name="Stevens K."/>
            <person name="Paul R."/>
            <person name="Butterfield T."/>
            <person name="Britton M."/>
            <person name="Reagan R."/>
            <person name="Chakraborty S."/>
            <person name="Walawage S.L."/>
            <person name="Vasquez-Gross H.A."/>
            <person name="Cardeno C."/>
            <person name="Famula R."/>
            <person name="Pratt K."/>
            <person name="Kuruganti S."/>
            <person name="Aradhya M.K."/>
            <person name="Leslie C.A."/>
            <person name="Dandekar A.M."/>
            <person name="Salzberg S.L."/>
            <person name="Wegrzyn J.L."/>
            <person name="Langley C.H."/>
            <person name="Neale D.B."/>
        </authorList>
    </citation>
    <scope>NUCLEOTIDE SEQUENCE</scope>
    <source>
        <tissue evidence="2">Leaves</tissue>
    </source>
</reference>
<feature type="region of interest" description="Disordered" evidence="1">
    <location>
        <begin position="1"/>
        <end position="23"/>
    </location>
</feature>
<feature type="region of interest" description="Disordered" evidence="1">
    <location>
        <begin position="136"/>
        <end position="165"/>
    </location>
</feature>
<reference evidence="2" key="2">
    <citation type="submission" date="2020-03" db="EMBL/GenBank/DDBJ databases">
        <title>Walnut 2.0.</title>
        <authorList>
            <person name="Marrano A."/>
            <person name="Britton M."/>
            <person name="Zimin A.V."/>
            <person name="Zaini P.A."/>
            <person name="Workman R."/>
            <person name="Puiu D."/>
            <person name="Bianco L."/>
            <person name="Allen B.J."/>
            <person name="Troggio M."/>
            <person name="Leslie C.A."/>
            <person name="Timp W."/>
            <person name="Dendekar A."/>
            <person name="Salzberg S.L."/>
            <person name="Neale D.B."/>
        </authorList>
    </citation>
    <scope>NUCLEOTIDE SEQUENCE</scope>
    <source>
        <tissue evidence="2">Leaves</tissue>
    </source>
</reference>
<feature type="compositionally biased region" description="Basic and acidic residues" evidence="1">
    <location>
        <begin position="150"/>
        <end position="165"/>
    </location>
</feature>
<sequence length="165" mass="18618">MREEASSEGKRMGEMGQLRKEREWREERDLRAVKERATSSAEQLERERERRWRKGLEESQRRVALFLLWHGSLEVGMLRDCRALSCFGSSVEGEEDEEGVVGVGLVGVGEEVGEGVGDREIDLEAVVVTERMNSKRVKKNRGGRGGGAIVDRDRGRDAQSKDTVE</sequence>
<evidence type="ECO:0000313" key="2">
    <source>
        <dbReference type="EMBL" id="KAF5474554.1"/>
    </source>
</evidence>
<dbReference type="Gramene" id="Jr03_08760_p3">
    <property type="protein sequence ID" value="cds.Jr03_08760_p3"/>
    <property type="gene ID" value="Jr03_08760"/>
</dbReference>
<accession>A0A833XZI5</accession>
<gene>
    <name evidence="2" type="ORF">F2P56_006444</name>
</gene>
<protein>
    <submittedName>
        <fullName evidence="2">Uncharacterized protein</fullName>
    </submittedName>
</protein>
<proteinExistence type="predicted"/>
<organism evidence="2 3">
    <name type="scientific">Juglans regia</name>
    <name type="common">English walnut</name>
    <dbReference type="NCBI Taxonomy" id="51240"/>
    <lineage>
        <taxon>Eukaryota</taxon>
        <taxon>Viridiplantae</taxon>
        <taxon>Streptophyta</taxon>
        <taxon>Embryophyta</taxon>
        <taxon>Tracheophyta</taxon>
        <taxon>Spermatophyta</taxon>
        <taxon>Magnoliopsida</taxon>
        <taxon>eudicotyledons</taxon>
        <taxon>Gunneridae</taxon>
        <taxon>Pentapetalae</taxon>
        <taxon>rosids</taxon>
        <taxon>fabids</taxon>
        <taxon>Fagales</taxon>
        <taxon>Juglandaceae</taxon>
        <taxon>Juglans</taxon>
    </lineage>
</organism>
<evidence type="ECO:0000313" key="3">
    <source>
        <dbReference type="Proteomes" id="UP000619265"/>
    </source>
</evidence>
<dbReference type="AlphaFoldDB" id="A0A833XZI5"/>
<dbReference type="EMBL" id="LIHL02000003">
    <property type="protein sequence ID" value="KAF5474554.1"/>
    <property type="molecule type" value="Genomic_DNA"/>
</dbReference>
<evidence type="ECO:0000256" key="1">
    <source>
        <dbReference type="SAM" id="MobiDB-lite"/>
    </source>
</evidence>